<feature type="region of interest" description="Disordered" evidence="1">
    <location>
        <begin position="321"/>
        <end position="435"/>
    </location>
</feature>
<organism evidence="3 4">
    <name type="scientific">Amniculicola lignicola CBS 123094</name>
    <dbReference type="NCBI Taxonomy" id="1392246"/>
    <lineage>
        <taxon>Eukaryota</taxon>
        <taxon>Fungi</taxon>
        <taxon>Dikarya</taxon>
        <taxon>Ascomycota</taxon>
        <taxon>Pezizomycotina</taxon>
        <taxon>Dothideomycetes</taxon>
        <taxon>Pleosporomycetidae</taxon>
        <taxon>Pleosporales</taxon>
        <taxon>Amniculicolaceae</taxon>
        <taxon>Amniculicola</taxon>
    </lineage>
</organism>
<proteinExistence type="predicted"/>
<feature type="region of interest" description="Disordered" evidence="1">
    <location>
        <begin position="145"/>
        <end position="168"/>
    </location>
</feature>
<evidence type="ECO:0000256" key="2">
    <source>
        <dbReference type="SAM" id="Phobius"/>
    </source>
</evidence>
<feature type="compositionally biased region" description="Basic and acidic residues" evidence="1">
    <location>
        <begin position="326"/>
        <end position="338"/>
    </location>
</feature>
<keyword evidence="4" id="KW-1185">Reference proteome</keyword>
<evidence type="ECO:0000313" key="4">
    <source>
        <dbReference type="Proteomes" id="UP000799779"/>
    </source>
</evidence>
<feature type="compositionally biased region" description="Polar residues" evidence="1">
    <location>
        <begin position="412"/>
        <end position="426"/>
    </location>
</feature>
<gene>
    <name evidence="3" type="ORF">P154DRAFT_562717</name>
</gene>
<dbReference type="Proteomes" id="UP000799779">
    <property type="component" value="Unassembled WGS sequence"/>
</dbReference>
<reference evidence="3" key="1">
    <citation type="journal article" date="2020" name="Stud. Mycol.">
        <title>101 Dothideomycetes genomes: a test case for predicting lifestyles and emergence of pathogens.</title>
        <authorList>
            <person name="Haridas S."/>
            <person name="Albert R."/>
            <person name="Binder M."/>
            <person name="Bloem J."/>
            <person name="Labutti K."/>
            <person name="Salamov A."/>
            <person name="Andreopoulos B."/>
            <person name="Baker S."/>
            <person name="Barry K."/>
            <person name="Bills G."/>
            <person name="Bluhm B."/>
            <person name="Cannon C."/>
            <person name="Castanera R."/>
            <person name="Culley D."/>
            <person name="Daum C."/>
            <person name="Ezra D."/>
            <person name="Gonzalez J."/>
            <person name="Henrissat B."/>
            <person name="Kuo A."/>
            <person name="Liang C."/>
            <person name="Lipzen A."/>
            <person name="Lutzoni F."/>
            <person name="Magnuson J."/>
            <person name="Mondo S."/>
            <person name="Nolan M."/>
            <person name="Ohm R."/>
            <person name="Pangilinan J."/>
            <person name="Park H.-J."/>
            <person name="Ramirez L."/>
            <person name="Alfaro M."/>
            <person name="Sun H."/>
            <person name="Tritt A."/>
            <person name="Yoshinaga Y."/>
            <person name="Zwiers L.-H."/>
            <person name="Turgeon B."/>
            <person name="Goodwin S."/>
            <person name="Spatafora J."/>
            <person name="Crous P."/>
            <person name="Grigoriev I."/>
        </authorList>
    </citation>
    <scope>NUCLEOTIDE SEQUENCE</scope>
    <source>
        <strain evidence="3">CBS 123094</strain>
    </source>
</reference>
<protein>
    <submittedName>
        <fullName evidence="3">Uncharacterized protein</fullName>
    </submittedName>
</protein>
<keyword evidence="2" id="KW-0472">Membrane</keyword>
<dbReference type="OrthoDB" id="3800696at2759"/>
<dbReference type="EMBL" id="ML977583">
    <property type="protein sequence ID" value="KAF2001412.1"/>
    <property type="molecule type" value="Genomic_DNA"/>
</dbReference>
<feature type="transmembrane region" description="Helical" evidence="2">
    <location>
        <begin position="195"/>
        <end position="220"/>
    </location>
</feature>
<accession>A0A6A5WIB1</accession>
<dbReference type="AlphaFoldDB" id="A0A6A5WIB1"/>
<evidence type="ECO:0000256" key="1">
    <source>
        <dbReference type="SAM" id="MobiDB-lite"/>
    </source>
</evidence>
<feature type="compositionally biased region" description="Gly residues" evidence="1">
    <location>
        <begin position="237"/>
        <end position="253"/>
    </location>
</feature>
<name>A0A6A5WIB1_9PLEO</name>
<keyword evidence="2" id="KW-0812">Transmembrane</keyword>
<feature type="region of interest" description="Disordered" evidence="1">
    <location>
        <begin position="229"/>
        <end position="263"/>
    </location>
</feature>
<sequence length="435" mass="45070">MSFNTLASRTTLIASLAHITPRAETTIPPTIIAYTSTFGTISPWYCLNDMTYYAVPDGWARCCPRSGNCPVFTTCIDGSLIANDQFTETCNGTATQRSCVYGTIYETVGDPSPKIYPGCWPSWTEGDWAATRTIELAEVSTNTTTITSSSSSSGSSFSSGSSSSLSSSTISITSTTATTTPSNTNTRPVLPPGSIAAISVSVAFVVLCILLGIFFGHRLYQRRLAARRNNPPAPGANTGGGGPTTNPGSGGSGTNVTQTNGRTKTPVQGLVHEAGGVMVLSEAPTAPSRSAAGEGQGVGRNIGGFIFGGVVEPERDVELTSMSKDQGIDGDHRTKEQEGNGEGPSGGNHHANLSKAPVNTAGNDVSTAKNDKGLSETQNIALEGSSVPGTQKQADVLAGADEHEIYEDAQSEDNSVSSLEQNGSSRRNGKQALGL</sequence>
<evidence type="ECO:0000313" key="3">
    <source>
        <dbReference type="EMBL" id="KAF2001412.1"/>
    </source>
</evidence>
<keyword evidence="2" id="KW-1133">Transmembrane helix</keyword>